<gene>
    <name evidence="1" type="ORF">WG66_16534</name>
</gene>
<dbReference type="InterPro" id="IPR032466">
    <property type="entry name" value="Metal_Hydrolase"/>
</dbReference>
<dbReference type="Proteomes" id="UP000054988">
    <property type="component" value="Unassembled WGS sequence"/>
</dbReference>
<organism evidence="1 2">
    <name type="scientific">Moniliophthora roreri</name>
    <name type="common">Frosty pod rot fungus</name>
    <name type="synonym">Monilia roreri</name>
    <dbReference type="NCBI Taxonomy" id="221103"/>
    <lineage>
        <taxon>Eukaryota</taxon>
        <taxon>Fungi</taxon>
        <taxon>Dikarya</taxon>
        <taxon>Basidiomycota</taxon>
        <taxon>Agaricomycotina</taxon>
        <taxon>Agaricomycetes</taxon>
        <taxon>Agaricomycetidae</taxon>
        <taxon>Agaricales</taxon>
        <taxon>Marasmiineae</taxon>
        <taxon>Marasmiaceae</taxon>
        <taxon>Moniliophthora</taxon>
    </lineage>
</organism>
<protein>
    <recommendedName>
        <fullName evidence="3">Metallo-dependent hydrolase</fullName>
    </recommendedName>
</protein>
<dbReference type="EMBL" id="LATX01002359">
    <property type="protein sequence ID" value="KTB30912.1"/>
    <property type="molecule type" value="Genomic_DNA"/>
</dbReference>
<dbReference type="GO" id="GO:0016814">
    <property type="term" value="F:hydrolase activity, acting on carbon-nitrogen (but not peptide) bonds, in cyclic amidines"/>
    <property type="evidence" value="ECO:0007669"/>
    <property type="project" value="TreeGrafter"/>
</dbReference>
<sequence>MNVTGKAKAGFPLDKDDLMNRGRKLIRDSVDCGVTSMRAHVEVDSIVGLTGLDAALQLKEEFLPACHVQIAVFAQEGLFESAEDNEPGDNYHLLLQAITRNGIDVVGSAPYVEPSREQAQKNIALILEAARHNDLHVDFHLDYNLNPYAAPLIYDVISLVKRDWHLPKQEPRRPKRRITIGHATRLQLFSVEEWQNLVASIGDLPITFVSLPNSDMYMQGREATDTPMGPPRSTLRVPYLAKQYGLEIAMSVNNVENAFTPQGPLDPLALCTFGVAVFQSATNKDIRTLLRSVTVTSKLAIGEENLPSDLSPQTGCPADFVLLHGTTTLAQAVFNPSYDRTTIKGGVVVARRQTMKYGHIHEQY</sequence>
<dbReference type="eggNOG" id="ENOG502RYNQ">
    <property type="taxonomic scope" value="Eukaryota"/>
</dbReference>
<dbReference type="PANTHER" id="PTHR32027:SF0">
    <property type="entry name" value="CYTOSINE DEAMINASE"/>
    <property type="match status" value="1"/>
</dbReference>
<dbReference type="InterPro" id="IPR052349">
    <property type="entry name" value="Metallo-hydrolase_Enzymes"/>
</dbReference>
<proteinExistence type="predicted"/>
<accession>A0A0W0F3K9</accession>
<dbReference type="Gene3D" id="3.20.20.140">
    <property type="entry name" value="Metal-dependent hydrolases"/>
    <property type="match status" value="1"/>
</dbReference>
<evidence type="ECO:0000313" key="1">
    <source>
        <dbReference type="EMBL" id="KTB30912.1"/>
    </source>
</evidence>
<reference evidence="1 2" key="1">
    <citation type="submission" date="2015-12" db="EMBL/GenBank/DDBJ databases">
        <title>Draft genome sequence of Moniliophthora roreri, the causal agent of frosty pod rot of cacao.</title>
        <authorList>
            <person name="Aime M.C."/>
            <person name="Diaz-Valderrama J.R."/>
            <person name="Kijpornyongpan T."/>
            <person name="Phillips-Mora W."/>
        </authorList>
    </citation>
    <scope>NUCLEOTIDE SEQUENCE [LARGE SCALE GENOMIC DNA]</scope>
    <source>
        <strain evidence="1 2">MCA 2952</strain>
    </source>
</reference>
<comment type="caution">
    <text evidence="1">The sequence shown here is derived from an EMBL/GenBank/DDBJ whole genome shotgun (WGS) entry which is preliminary data.</text>
</comment>
<dbReference type="PANTHER" id="PTHR32027">
    <property type="entry name" value="CYTOSINE DEAMINASE"/>
    <property type="match status" value="1"/>
</dbReference>
<dbReference type="SUPFAM" id="SSF51556">
    <property type="entry name" value="Metallo-dependent hydrolases"/>
    <property type="match status" value="1"/>
</dbReference>
<evidence type="ECO:0008006" key="3">
    <source>
        <dbReference type="Google" id="ProtNLM"/>
    </source>
</evidence>
<dbReference type="AlphaFoldDB" id="A0A0W0F3K9"/>
<evidence type="ECO:0000313" key="2">
    <source>
        <dbReference type="Proteomes" id="UP000054988"/>
    </source>
</evidence>
<name>A0A0W0F3K9_MONRR</name>